<reference evidence="1 2" key="1">
    <citation type="journal article" date="2018" name="Sci. Rep.">
        <title>Genomic signatures of local adaptation to the degree of environmental predictability in rotifers.</title>
        <authorList>
            <person name="Franch-Gras L."/>
            <person name="Hahn C."/>
            <person name="Garcia-Roger E.M."/>
            <person name="Carmona M.J."/>
            <person name="Serra M."/>
            <person name="Gomez A."/>
        </authorList>
    </citation>
    <scope>NUCLEOTIDE SEQUENCE [LARGE SCALE GENOMIC DNA]</scope>
    <source>
        <strain evidence="1">HYR1</strain>
    </source>
</reference>
<evidence type="ECO:0000313" key="1">
    <source>
        <dbReference type="EMBL" id="RNA06873.1"/>
    </source>
</evidence>
<sequence>MIKSGAIWLTGRTKLAVRAGHLRRAHHHLAGKRQISALLHRFKKRVHLTLAHVAKTHARRELIKVLLKHAEHVALLFVIVARRLLGTRQQTIADFVTCHAHHRLNELRILKHVLKIGHLAAATHSRIFKAALI</sequence>
<evidence type="ECO:0000313" key="2">
    <source>
        <dbReference type="Proteomes" id="UP000276133"/>
    </source>
</evidence>
<organism evidence="1 2">
    <name type="scientific">Brachionus plicatilis</name>
    <name type="common">Marine rotifer</name>
    <name type="synonym">Brachionus muelleri</name>
    <dbReference type="NCBI Taxonomy" id="10195"/>
    <lineage>
        <taxon>Eukaryota</taxon>
        <taxon>Metazoa</taxon>
        <taxon>Spiralia</taxon>
        <taxon>Gnathifera</taxon>
        <taxon>Rotifera</taxon>
        <taxon>Eurotatoria</taxon>
        <taxon>Monogononta</taxon>
        <taxon>Pseudotrocha</taxon>
        <taxon>Ploima</taxon>
        <taxon>Brachionidae</taxon>
        <taxon>Brachionus</taxon>
    </lineage>
</organism>
<comment type="caution">
    <text evidence="1">The sequence shown here is derived from an EMBL/GenBank/DDBJ whole genome shotgun (WGS) entry which is preliminary data.</text>
</comment>
<dbReference type="EMBL" id="REGN01007244">
    <property type="protein sequence ID" value="RNA06873.1"/>
    <property type="molecule type" value="Genomic_DNA"/>
</dbReference>
<dbReference type="AlphaFoldDB" id="A0A3M7Q6A1"/>
<proteinExistence type="predicted"/>
<keyword evidence="2" id="KW-1185">Reference proteome</keyword>
<name>A0A3M7Q6A1_BRAPC</name>
<gene>
    <name evidence="1" type="ORF">BpHYR1_014859</name>
</gene>
<dbReference type="Proteomes" id="UP000276133">
    <property type="component" value="Unassembled WGS sequence"/>
</dbReference>
<protein>
    <submittedName>
        <fullName evidence="1">Uncharacterized protein</fullName>
    </submittedName>
</protein>
<accession>A0A3M7Q6A1</accession>